<protein>
    <submittedName>
        <fullName evidence="2">Uncharacterized protein</fullName>
    </submittedName>
</protein>
<feature type="compositionally biased region" description="Low complexity" evidence="1">
    <location>
        <begin position="19"/>
        <end position="31"/>
    </location>
</feature>
<name>C4J1U1_MAIZE</name>
<evidence type="ECO:0000313" key="2">
    <source>
        <dbReference type="EMBL" id="ACR35141.1"/>
    </source>
</evidence>
<evidence type="ECO:0000256" key="1">
    <source>
        <dbReference type="SAM" id="MobiDB-lite"/>
    </source>
</evidence>
<accession>C4J1U1</accession>
<dbReference type="EMBL" id="BT084788">
    <property type="protein sequence ID" value="ACR35141.1"/>
    <property type="molecule type" value="mRNA"/>
</dbReference>
<proteinExistence type="evidence at transcript level"/>
<reference evidence="2" key="2">
    <citation type="submission" date="2012-06" db="EMBL/GenBank/DDBJ databases">
        <authorList>
            <person name="Yu Y."/>
            <person name="Currie J."/>
            <person name="Lomeli R."/>
            <person name="Angelova A."/>
            <person name="Collura K."/>
            <person name="Wissotski M."/>
            <person name="Campos D."/>
            <person name="Kudrna D."/>
            <person name="Golser W."/>
            <person name="Ashely E."/>
            <person name="Descour A."/>
            <person name="Fernandes J."/>
            <person name="Soderlund C."/>
            <person name="Walbot V."/>
        </authorList>
    </citation>
    <scope>NUCLEOTIDE SEQUENCE</scope>
    <source>
        <strain evidence="2">B73</strain>
    </source>
</reference>
<feature type="compositionally biased region" description="Polar residues" evidence="1">
    <location>
        <begin position="32"/>
        <end position="45"/>
    </location>
</feature>
<organism evidence="2">
    <name type="scientific">Zea mays</name>
    <name type="common">Maize</name>
    <dbReference type="NCBI Taxonomy" id="4577"/>
    <lineage>
        <taxon>Eukaryota</taxon>
        <taxon>Viridiplantae</taxon>
        <taxon>Streptophyta</taxon>
        <taxon>Embryophyta</taxon>
        <taxon>Tracheophyta</taxon>
        <taxon>Spermatophyta</taxon>
        <taxon>Magnoliopsida</taxon>
        <taxon>Liliopsida</taxon>
        <taxon>Poales</taxon>
        <taxon>Poaceae</taxon>
        <taxon>PACMAD clade</taxon>
        <taxon>Panicoideae</taxon>
        <taxon>Andropogonodae</taxon>
        <taxon>Andropogoneae</taxon>
        <taxon>Tripsacinae</taxon>
        <taxon>Zea</taxon>
    </lineage>
</organism>
<dbReference type="AlphaFoldDB" id="C4J1U1"/>
<feature type="region of interest" description="Disordered" evidence="1">
    <location>
        <begin position="19"/>
        <end position="46"/>
    </location>
</feature>
<sequence>MATRITHCGTRAPAAAASSSCTRTASSSGSTIATRASARSVNMHSPSHPCTLIMLRQDFLSRN</sequence>
<reference evidence="2" key="1">
    <citation type="journal article" date="2009" name="PLoS Genet.">
        <title>Sequencing, mapping, and analysis of 27,455 maize full-length cDNAs.</title>
        <authorList>
            <person name="Soderlund C."/>
            <person name="Descour A."/>
            <person name="Kudrna D."/>
            <person name="Bomhoff M."/>
            <person name="Boyd L."/>
            <person name="Currie J."/>
            <person name="Angelova A."/>
            <person name="Collura K."/>
            <person name="Wissotski M."/>
            <person name="Ashley E."/>
            <person name="Morrow D."/>
            <person name="Fernandes J."/>
            <person name="Walbot V."/>
            <person name="Yu Y."/>
        </authorList>
    </citation>
    <scope>NUCLEOTIDE SEQUENCE</scope>
    <source>
        <strain evidence="2">B73</strain>
    </source>
</reference>